<keyword evidence="3" id="KW-1185">Reference proteome</keyword>
<evidence type="ECO:0000313" key="3">
    <source>
        <dbReference type="Proteomes" id="UP000295711"/>
    </source>
</evidence>
<dbReference type="CDD" id="cd09124">
    <property type="entry name" value="PLDc_like_TrmB_middle"/>
    <property type="match status" value="1"/>
</dbReference>
<sequence length="234" mass="26004">MDLNDALMCFGLTRQESTIYLTLLSDGALTGYEAAKRTGISRSNTYTALACLVDKGAARLMEGTPVRYIPVEIEEFSNNKLEHLRQVKQFLQEQIPVRTEAMEGYITIQGDAHISDKVSYMLGHAVYRIYFSGENQVLDSYREILERRGAEGLKVVVITNPPYELPNARIYLADRKPGQIGVIVDSATVLTGDVGNGDQSACLYSGKKNLVDLFKDSLSNEIKIIELTGRNESK</sequence>
<organism evidence="2 3">
    <name type="scientific">Frisingicoccus caecimuris</name>
    <dbReference type="NCBI Taxonomy" id="1796636"/>
    <lineage>
        <taxon>Bacteria</taxon>
        <taxon>Bacillati</taxon>
        <taxon>Bacillota</taxon>
        <taxon>Clostridia</taxon>
        <taxon>Lachnospirales</taxon>
        <taxon>Lachnospiraceae</taxon>
        <taxon>Frisingicoccus</taxon>
    </lineage>
</organism>
<dbReference type="Gene3D" id="1.10.10.10">
    <property type="entry name" value="Winged helix-like DNA-binding domain superfamily/Winged helix DNA-binding domain"/>
    <property type="match status" value="1"/>
</dbReference>
<dbReference type="EMBL" id="SLXA01000003">
    <property type="protein sequence ID" value="TCO85531.1"/>
    <property type="molecule type" value="Genomic_DNA"/>
</dbReference>
<evidence type="ECO:0000259" key="1">
    <source>
        <dbReference type="Pfam" id="PF01978"/>
    </source>
</evidence>
<dbReference type="InterPro" id="IPR002831">
    <property type="entry name" value="Tscrpt_reg_TrmB_N"/>
</dbReference>
<protein>
    <submittedName>
        <fullName evidence="2">Sugar-specific transcriptional regulator TrmB</fullName>
    </submittedName>
</protein>
<dbReference type="Proteomes" id="UP000295711">
    <property type="component" value="Unassembled WGS sequence"/>
</dbReference>
<reference evidence="2 3" key="1">
    <citation type="submission" date="2019-03" db="EMBL/GenBank/DDBJ databases">
        <title>Genomic Encyclopedia of Type Strains, Phase IV (KMG-IV): sequencing the most valuable type-strain genomes for metagenomic binning, comparative biology and taxonomic classification.</title>
        <authorList>
            <person name="Goeker M."/>
        </authorList>
    </citation>
    <scope>NUCLEOTIDE SEQUENCE [LARGE SCALE GENOMIC DNA]</scope>
    <source>
        <strain evidence="2 3">DSM 28559</strain>
    </source>
</reference>
<dbReference type="PANTHER" id="PTHR34293:SF1">
    <property type="entry name" value="HTH-TYPE TRANSCRIPTIONAL REGULATOR TRMBL2"/>
    <property type="match status" value="1"/>
</dbReference>
<dbReference type="InterPro" id="IPR051797">
    <property type="entry name" value="TrmB-like"/>
</dbReference>
<name>A0A4R2LJI0_9FIRM</name>
<dbReference type="InterPro" id="IPR036388">
    <property type="entry name" value="WH-like_DNA-bd_sf"/>
</dbReference>
<dbReference type="InterPro" id="IPR036390">
    <property type="entry name" value="WH_DNA-bd_sf"/>
</dbReference>
<evidence type="ECO:0000313" key="2">
    <source>
        <dbReference type="EMBL" id="TCO85531.1"/>
    </source>
</evidence>
<dbReference type="OrthoDB" id="1493540at2"/>
<accession>A0A4R2LJI0</accession>
<dbReference type="PANTHER" id="PTHR34293">
    <property type="entry name" value="HTH-TYPE TRANSCRIPTIONAL REGULATOR TRMBL2"/>
    <property type="match status" value="1"/>
</dbReference>
<dbReference type="RefSeq" id="WP_132089960.1">
    <property type="nucleotide sequence ID" value="NZ_JANKAQ010000003.1"/>
</dbReference>
<comment type="caution">
    <text evidence="2">The sequence shown here is derived from an EMBL/GenBank/DDBJ whole genome shotgun (WGS) entry which is preliminary data.</text>
</comment>
<dbReference type="AlphaFoldDB" id="A0A4R2LJI0"/>
<dbReference type="Pfam" id="PF01978">
    <property type="entry name" value="TrmB"/>
    <property type="match status" value="1"/>
</dbReference>
<proteinExistence type="predicted"/>
<dbReference type="SUPFAM" id="SSF46785">
    <property type="entry name" value="Winged helix' DNA-binding domain"/>
    <property type="match status" value="1"/>
</dbReference>
<gene>
    <name evidence="2" type="ORF">EV212_103255</name>
</gene>
<feature type="domain" description="Transcription regulator TrmB N-terminal" evidence="1">
    <location>
        <begin position="7"/>
        <end position="74"/>
    </location>
</feature>